<dbReference type="SUPFAM" id="SSF102829">
    <property type="entry name" value="Cell division protein ZapA-like"/>
    <property type="match status" value="1"/>
</dbReference>
<dbReference type="EMBL" id="WTYL01000001">
    <property type="protein sequence ID" value="MXP43793.1"/>
    <property type="molecule type" value="Genomic_DNA"/>
</dbReference>
<sequence>MSEVTLMIGGRRHTVSCADGEEAHIANLGGMIDEKFAQMGNPAGPDSQNMLFAALLLADELHEARTTVLSAEKSRQKMADERDSLAARVEEMGDSSPAGAGAGWPADSAELAPALERFAELLENCADKLETKAPKD</sequence>
<feature type="compositionally biased region" description="Basic and acidic residues" evidence="1">
    <location>
        <begin position="72"/>
        <end position="91"/>
    </location>
</feature>
<dbReference type="Proteomes" id="UP000431922">
    <property type="component" value="Unassembled WGS sequence"/>
</dbReference>
<proteinExistence type="predicted"/>
<name>A0A845AW72_9SPHN</name>
<dbReference type="GO" id="GO:0051301">
    <property type="term" value="P:cell division"/>
    <property type="evidence" value="ECO:0007669"/>
    <property type="project" value="UniProtKB-KW"/>
</dbReference>
<comment type="caution">
    <text evidence="2">The sequence shown here is derived from an EMBL/GenBank/DDBJ whole genome shotgun (WGS) entry which is preliminary data.</text>
</comment>
<keyword evidence="2" id="KW-0131">Cell cycle</keyword>
<gene>
    <name evidence="2" type="primary">zapA</name>
    <name evidence="2" type="ORF">GRI65_04890</name>
</gene>
<keyword evidence="3" id="KW-1185">Reference proteome</keyword>
<dbReference type="OrthoDB" id="9797575at2"/>
<dbReference type="AlphaFoldDB" id="A0A845AW72"/>
<protein>
    <submittedName>
        <fullName evidence="2">Cell division protein ZapA</fullName>
    </submittedName>
</protein>
<accession>A0A845AW72</accession>
<dbReference type="RefSeq" id="WP_160755364.1">
    <property type="nucleotide sequence ID" value="NZ_WTYL01000001.1"/>
</dbReference>
<evidence type="ECO:0000313" key="2">
    <source>
        <dbReference type="EMBL" id="MXP43793.1"/>
    </source>
</evidence>
<feature type="region of interest" description="Disordered" evidence="1">
    <location>
        <begin position="69"/>
        <end position="106"/>
    </location>
</feature>
<keyword evidence="2" id="KW-0132">Cell division</keyword>
<evidence type="ECO:0000313" key="3">
    <source>
        <dbReference type="Proteomes" id="UP000431922"/>
    </source>
</evidence>
<dbReference type="InterPro" id="IPR007838">
    <property type="entry name" value="Cell_div_ZapA-like"/>
</dbReference>
<dbReference type="InterPro" id="IPR036192">
    <property type="entry name" value="Cell_div_ZapA-like_sf"/>
</dbReference>
<organism evidence="2 3">
    <name type="scientific">Allopontixanthobacter sediminis</name>
    <dbReference type="NCBI Taxonomy" id="1689985"/>
    <lineage>
        <taxon>Bacteria</taxon>
        <taxon>Pseudomonadati</taxon>
        <taxon>Pseudomonadota</taxon>
        <taxon>Alphaproteobacteria</taxon>
        <taxon>Sphingomonadales</taxon>
        <taxon>Erythrobacteraceae</taxon>
        <taxon>Allopontixanthobacter</taxon>
    </lineage>
</organism>
<reference evidence="2 3" key="1">
    <citation type="submission" date="2019-12" db="EMBL/GenBank/DDBJ databases">
        <title>Genomic-based taxomic classification of the family Erythrobacteraceae.</title>
        <authorList>
            <person name="Xu L."/>
        </authorList>
    </citation>
    <scope>NUCLEOTIDE SEQUENCE [LARGE SCALE GENOMIC DNA]</scope>
    <source>
        <strain evidence="2 3">KCTC 42453</strain>
    </source>
</reference>
<dbReference type="Pfam" id="PF05164">
    <property type="entry name" value="ZapA"/>
    <property type="match status" value="1"/>
</dbReference>
<evidence type="ECO:0000256" key="1">
    <source>
        <dbReference type="SAM" id="MobiDB-lite"/>
    </source>
</evidence>
<feature type="compositionally biased region" description="Low complexity" evidence="1">
    <location>
        <begin position="94"/>
        <end position="106"/>
    </location>
</feature>